<evidence type="ECO:0000313" key="1">
    <source>
        <dbReference type="EMBL" id="MFD2066621.1"/>
    </source>
</evidence>
<dbReference type="Proteomes" id="UP001597369">
    <property type="component" value="Unassembled WGS sequence"/>
</dbReference>
<accession>A0ABW4WWR7</accession>
<name>A0ABW4WWR7_9BACT</name>
<dbReference type="InterPro" id="IPR029062">
    <property type="entry name" value="Class_I_gatase-like"/>
</dbReference>
<comment type="caution">
    <text evidence="1">The sequence shown here is derived from an EMBL/GenBank/DDBJ whole genome shotgun (WGS) entry which is preliminary data.</text>
</comment>
<evidence type="ECO:0000313" key="2">
    <source>
        <dbReference type="Proteomes" id="UP001597369"/>
    </source>
</evidence>
<sequence>MSAYSFAKHFGVVHLIKQADFFLSEAAHPWKVLTKAGYEIDYVSLKGGEALVNGFNLEDKVSKEFWETLKCQAY</sequence>
<reference evidence="2" key="1">
    <citation type="journal article" date="2019" name="Int. J. Syst. Evol. Microbiol.">
        <title>The Global Catalogue of Microorganisms (GCM) 10K type strain sequencing project: providing services to taxonomists for standard genome sequencing and annotation.</title>
        <authorList>
            <consortium name="The Broad Institute Genomics Platform"/>
            <consortium name="The Broad Institute Genome Sequencing Center for Infectious Disease"/>
            <person name="Wu L."/>
            <person name="Ma J."/>
        </authorList>
    </citation>
    <scope>NUCLEOTIDE SEQUENCE [LARGE SCALE GENOMIC DNA]</scope>
    <source>
        <strain evidence="2">JCM 16545</strain>
    </source>
</reference>
<organism evidence="1 2">
    <name type="scientific">Pontibacter silvestris</name>
    <dbReference type="NCBI Taxonomy" id="2305183"/>
    <lineage>
        <taxon>Bacteria</taxon>
        <taxon>Pseudomonadati</taxon>
        <taxon>Bacteroidota</taxon>
        <taxon>Cytophagia</taxon>
        <taxon>Cytophagales</taxon>
        <taxon>Hymenobacteraceae</taxon>
        <taxon>Pontibacter</taxon>
    </lineage>
</organism>
<dbReference type="Gene3D" id="3.40.50.880">
    <property type="match status" value="1"/>
</dbReference>
<dbReference type="RefSeq" id="WP_229960449.1">
    <property type="nucleotide sequence ID" value="NZ_JAJJWI010000008.1"/>
</dbReference>
<protein>
    <submittedName>
        <fullName evidence="1">Uncharacterized protein</fullName>
    </submittedName>
</protein>
<gene>
    <name evidence="1" type="ORF">ACFSKU_06970</name>
</gene>
<dbReference type="EMBL" id="JBHUHV010000022">
    <property type="protein sequence ID" value="MFD2066621.1"/>
    <property type="molecule type" value="Genomic_DNA"/>
</dbReference>
<dbReference type="SUPFAM" id="SSF52317">
    <property type="entry name" value="Class I glutamine amidotransferase-like"/>
    <property type="match status" value="1"/>
</dbReference>
<proteinExistence type="predicted"/>
<keyword evidence="2" id="KW-1185">Reference proteome</keyword>